<feature type="signal peptide" evidence="1">
    <location>
        <begin position="1"/>
        <end position="26"/>
    </location>
</feature>
<accession>A0A3N4NIU4</accession>
<dbReference type="RefSeq" id="WP_123803114.1">
    <property type="nucleotide sequence ID" value="NZ_RMVG01000031.1"/>
</dbReference>
<reference evidence="2 3" key="1">
    <citation type="submission" date="2018-11" db="EMBL/GenBank/DDBJ databases">
        <title>Whole genome sequencing of Pantoea sp. RIT388.</title>
        <authorList>
            <person name="Gan H.M."/>
            <person name="Hudson A.O."/>
        </authorList>
    </citation>
    <scope>NUCLEOTIDE SEQUENCE [LARGE SCALE GENOMIC DNA]</scope>
    <source>
        <strain evidence="2 3">RIT388</strain>
    </source>
</reference>
<sequence>MIKFRIANIAIATSLLTSLFANTASADPDRDFSNVDCNDAKMRGLLLETYNDIKSNSDAPTVIDVYDQKKIMGDINKLACHGTYEFSDGDKLNMTFKLYKNSIGQFINSFEPDSDN</sequence>
<feature type="chain" id="PRO_5018330056" evidence="1">
    <location>
        <begin position="27"/>
        <end position="116"/>
    </location>
</feature>
<evidence type="ECO:0000313" key="3">
    <source>
        <dbReference type="Proteomes" id="UP000281332"/>
    </source>
</evidence>
<name>A0A3N4NIU4_9GAMM</name>
<keyword evidence="1" id="KW-0732">Signal</keyword>
<gene>
    <name evidence="2" type="ORF">BBB56_22550</name>
</gene>
<proteinExistence type="predicted"/>
<evidence type="ECO:0000313" key="2">
    <source>
        <dbReference type="EMBL" id="RPD93216.1"/>
    </source>
</evidence>
<keyword evidence="3" id="KW-1185">Reference proteome</keyword>
<organism evidence="2 3">
    <name type="scientific">Candidatus Pantoea deserta</name>
    <dbReference type="NCBI Taxonomy" id="1869313"/>
    <lineage>
        <taxon>Bacteria</taxon>
        <taxon>Pseudomonadati</taxon>
        <taxon>Pseudomonadota</taxon>
        <taxon>Gammaproteobacteria</taxon>
        <taxon>Enterobacterales</taxon>
        <taxon>Erwiniaceae</taxon>
        <taxon>Pantoea</taxon>
    </lineage>
</organism>
<dbReference type="Proteomes" id="UP000281332">
    <property type="component" value="Unassembled WGS sequence"/>
</dbReference>
<dbReference type="OrthoDB" id="6637300at2"/>
<dbReference type="EMBL" id="RMVG01000031">
    <property type="protein sequence ID" value="RPD93216.1"/>
    <property type="molecule type" value="Genomic_DNA"/>
</dbReference>
<evidence type="ECO:0000256" key="1">
    <source>
        <dbReference type="SAM" id="SignalP"/>
    </source>
</evidence>
<dbReference type="AlphaFoldDB" id="A0A3N4NIU4"/>
<comment type="caution">
    <text evidence="2">The sequence shown here is derived from an EMBL/GenBank/DDBJ whole genome shotgun (WGS) entry which is preliminary data.</text>
</comment>
<protein>
    <submittedName>
        <fullName evidence="2">Uncharacterized protein</fullName>
    </submittedName>
</protein>